<keyword evidence="1" id="KW-0677">Repeat</keyword>
<gene>
    <name evidence="3" type="ORF">FB4_0779</name>
</gene>
<dbReference type="Gene3D" id="1.10.1790.10">
    <property type="entry name" value="PRD domain"/>
    <property type="match status" value="2"/>
</dbReference>
<dbReference type="OrthoDB" id="3175596at2"/>
<dbReference type="PANTHER" id="PTHR30185">
    <property type="entry name" value="CRYPTIC BETA-GLUCOSIDE BGL OPERON ANTITERMINATOR"/>
    <property type="match status" value="1"/>
</dbReference>
<sequence length="283" mass="31764">MATIEGPFTVQRILSNNAVIANTVIGQDVILLGKGMGFGRKAGDLLKSPKYEKIYVVPEGVAEQQALSLIEQVEPAVIQVAEDIIELAKMQLGQALHPRVYVALTDHINFTLIRLSQGMEIKNPFISEIEVMYPDEFYVATQGSKMIAEKLGVTIPREEIGFIALHLHAARHNRSVGESLKHSQIINKVIQHIEMQIGPLQENSGLNYTRLLTHLQSSIHRVITNTAIENPFMEHLKKDFSTSYKLARQVGDIIEKELEVVVPDAEIGYLTIHLERIRSKHHQ</sequence>
<protein>
    <submittedName>
        <fullName evidence="3">PRD domain protein</fullName>
    </submittedName>
</protein>
<feature type="domain" description="PRD" evidence="2">
    <location>
        <begin position="178"/>
        <end position="283"/>
    </location>
</feature>
<dbReference type="InterPro" id="IPR011608">
    <property type="entry name" value="PRD"/>
</dbReference>
<feature type="domain" description="PRD" evidence="2">
    <location>
        <begin position="72"/>
        <end position="177"/>
    </location>
</feature>
<dbReference type="PANTHER" id="PTHR30185:SF16">
    <property type="entry name" value="PROTEIN GLCT"/>
    <property type="match status" value="1"/>
</dbReference>
<dbReference type="PATRIC" id="fig|1149862.3.peg.3781"/>
<dbReference type="Pfam" id="PF00874">
    <property type="entry name" value="PRD"/>
    <property type="match status" value="2"/>
</dbReference>
<dbReference type="InterPro" id="IPR036634">
    <property type="entry name" value="PRD_sf"/>
</dbReference>
<reference evidence="3 4" key="1">
    <citation type="journal article" date="2012" name="J. Bacteriol.">
        <title>Draft Genome Sequences for Two Metal-Reducing Pelosinus fermentans Strains Isolated from a Cr(VI)-Contaminated Site and for Type Strain R7.</title>
        <authorList>
            <person name="Brown S.D."/>
            <person name="Podar M."/>
            <person name="Klingeman D.M."/>
            <person name="Johnson C.M."/>
            <person name="Yang Z.K."/>
            <person name="Utturkar S.M."/>
            <person name="Land M.L."/>
            <person name="Mosher J.J."/>
            <person name="Hurt R.A.Jr."/>
            <person name="Phelps T.J."/>
            <person name="Palumbo A.V."/>
            <person name="Arkin A.P."/>
            <person name="Hazen T.C."/>
            <person name="Elias D.A."/>
        </authorList>
    </citation>
    <scope>NUCLEOTIDE SEQUENCE [LARGE SCALE GENOMIC DNA]</scope>
    <source>
        <strain evidence="3 4">B4</strain>
    </source>
</reference>
<dbReference type="EMBL" id="AKVJ01000066">
    <property type="protein sequence ID" value="EIW16268.1"/>
    <property type="molecule type" value="Genomic_DNA"/>
</dbReference>
<dbReference type="InterPro" id="IPR036650">
    <property type="entry name" value="CAT_RNA-bd_dom_sf"/>
</dbReference>
<dbReference type="InterPro" id="IPR050661">
    <property type="entry name" value="BglG_antiterminators"/>
</dbReference>
<dbReference type="SUPFAM" id="SSF63520">
    <property type="entry name" value="PTS-regulatory domain, PRD"/>
    <property type="match status" value="2"/>
</dbReference>
<keyword evidence="4" id="KW-1185">Reference proteome</keyword>
<organism evidence="3 4">
    <name type="scientific">Pelosinus fermentans B4</name>
    <dbReference type="NCBI Taxonomy" id="1149862"/>
    <lineage>
        <taxon>Bacteria</taxon>
        <taxon>Bacillati</taxon>
        <taxon>Bacillota</taxon>
        <taxon>Negativicutes</taxon>
        <taxon>Selenomonadales</taxon>
        <taxon>Sporomusaceae</taxon>
        <taxon>Pelosinus</taxon>
    </lineage>
</organism>
<name>I8RB95_9FIRM</name>
<dbReference type="Proteomes" id="UP000004324">
    <property type="component" value="Unassembled WGS sequence"/>
</dbReference>
<evidence type="ECO:0000313" key="4">
    <source>
        <dbReference type="Proteomes" id="UP000004324"/>
    </source>
</evidence>
<evidence type="ECO:0000313" key="3">
    <source>
        <dbReference type="EMBL" id="EIW16268.1"/>
    </source>
</evidence>
<dbReference type="SUPFAM" id="SSF50151">
    <property type="entry name" value="SacY-like RNA-binding domain"/>
    <property type="match status" value="1"/>
</dbReference>
<evidence type="ECO:0000259" key="2">
    <source>
        <dbReference type="PROSITE" id="PS51372"/>
    </source>
</evidence>
<proteinExistence type="predicted"/>
<dbReference type="InterPro" id="IPR004341">
    <property type="entry name" value="CAT_RNA-bd_dom"/>
</dbReference>
<evidence type="ECO:0000256" key="1">
    <source>
        <dbReference type="ARBA" id="ARBA00022737"/>
    </source>
</evidence>
<dbReference type="Pfam" id="PF03123">
    <property type="entry name" value="CAT_RBD"/>
    <property type="match status" value="1"/>
</dbReference>
<dbReference type="RefSeq" id="WP_007937184.1">
    <property type="nucleotide sequence ID" value="NZ_AKVJ01000066.1"/>
</dbReference>
<dbReference type="SMART" id="SM01061">
    <property type="entry name" value="CAT_RBD"/>
    <property type="match status" value="1"/>
</dbReference>
<dbReference type="GO" id="GO:0003723">
    <property type="term" value="F:RNA binding"/>
    <property type="evidence" value="ECO:0007669"/>
    <property type="project" value="InterPro"/>
</dbReference>
<comment type="caution">
    <text evidence="3">The sequence shown here is derived from an EMBL/GenBank/DDBJ whole genome shotgun (WGS) entry which is preliminary data.</text>
</comment>
<dbReference type="GO" id="GO:0006355">
    <property type="term" value="P:regulation of DNA-templated transcription"/>
    <property type="evidence" value="ECO:0007669"/>
    <property type="project" value="InterPro"/>
</dbReference>
<accession>I8RB95</accession>
<dbReference type="PROSITE" id="PS51372">
    <property type="entry name" value="PRD_2"/>
    <property type="match status" value="2"/>
</dbReference>
<dbReference type="AlphaFoldDB" id="I8RB95"/>
<dbReference type="Gene3D" id="2.30.24.10">
    <property type="entry name" value="CAT RNA-binding domain"/>
    <property type="match status" value="1"/>
</dbReference>